<dbReference type="PANTHER" id="PTHR43830:SF3">
    <property type="entry name" value="PROTEIN PSP1"/>
    <property type="match status" value="1"/>
</dbReference>
<dbReference type="EMBL" id="MCFK01001355">
    <property type="protein sequence ID" value="RKF65056.1"/>
    <property type="molecule type" value="Genomic_DNA"/>
</dbReference>
<feature type="region of interest" description="Disordered" evidence="1">
    <location>
        <begin position="572"/>
        <end position="601"/>
    </location>
</feature>
<evidence type="ECO:0000313" key="3">
    <source>
        <dbReference type="EMBL" id="RKF65056.1"/>
    </source>
</evidence>
<dbReference type="OrthoDB" id="243127at2759"/>
<name>A0A420I5X0_9PEZI</name>
<dbReference type="AlphaFoldDB" id="A0A420I5X0"/>
<evidence type="ECO:0000256" key="1">
    <source>
        <dbReference type="SAM" id="MobiDB-lite"/>
    </source>
</evidence>
<dbReference type="PANTHER" id="PTHR43830">
    <property type="entry name" value="PROTEIN PSP1"/>
    <property type="match status" value="1"/>
</dbReference>
<dbReference type="InterPro" id="IPR047767">
    <property type="entry name" value="PSP1-like"/>
</dbReference>
<feature type="domain" description="PSP1 C-terminal" evidence="2">
    <location>
        <begin position="622"/>
        <end position="707"/>
    </location>
</feature>
<feature type="region of interest" description="Disordered" evidence="1">
    <location>
        <begin position="77"/>
        <end position="105"/>
    </location>
</feature>
<feature type="compositionally biased region" description="Low complexity" evidence="1">
    <location>
        <begin position="89"/>
        <end position="103"/>
    </location>
</feature>
<dbReference type="Proteomes" id="UP000286134">
    <property type="component" value="Unassembled WGS sequence"/>
</dbReference>
<feature type="compositionally biased region" description="Low complexity" evidence="1">
    <location>
        <begin position="583"/>
        <end position="600"/>
    </location>
</feature>
<keyword evidence="4" id="KW-1185">Reference proteome</keyword>
<dbReference type="PROSITE" id="PS51411">
    <property type="entry name" value="PSP1_C"/>
    <property type="match status" value="1"/>
</dbReference>
<gene>
    <name evidence="3" type="ORF">OnM2_013006</name>
</gene>
<dbReference type="Pfam" id="PF04468">
    <property type="entry name" value="PSP1"/>
    <property type="match status" value="1"/>
</dbReference>
<reference evidence="3 4" key="1">
    <citation type="journal article" date="2018" name="BMC Genomics">
        <title>Comparative genome analyses reveal sequence features reflecting distinct modes of host-adaptation between dicot and monocot powdery mildew.</title>
        <authorList>
            <person name="Wu Y."/>
            <person name="Ma X."/>
            <person name="Pan Z."/>
            <person name="Kale S.D."/>
            <person name="Song Y."/>
            <person name="King H."/>
            <person name="Zhang Q."/>
            <person name="Presley C."/>
            <person name="Deng X."/>
            <person name="Wei C.I."/>
            <person name="Xiao S."/>
        </authorList>
    </citation>
    <scope>NUCLEOTIDE SEQUENCE [LARGE SCALE GENOMIC DNA]</scope>
    <source>
        <strain evidence="3">UMSG2</strain>
    </source>
</reference>
<dbReference type="GO" id="GO:0005737">
    <property type="term" value="C:cytoplasm"/>
    <property type="evidence" value="ECO:0007669"/>
    <property type="project" value="TreeGrafter"/>
</dbReference>
<evidence type="ECO:0000313" key="4">
    <source>
        <dbReference type="Proteomes" id="UP000286134"/>
    </source>
</evidence>
<accession>A0A420I5X0</accession>
<feature type="compositionally biased region" description="Basic and acidic residues" evidence="1">
    <location>
        <begin position="1"/>
        <end position="13"/>
    </location>
</feature>
<comment type="caution">
    <text evidence="3">The sequence shown here is derived from an EMBL/GenBank/DDBJ whole genome shotgun (WGS) entry which is preliminary data.</text>
</comment>
<proteinExistence type="predicted"/>
<sequence>MDPKDKSDRKREMFSTVEVSQNNTPMPDHKPEKRQLTPDSEALISSDDEGDRTEPHWYTQINLKPMPNANRFNETKSNLRHARKASFASSSLSPTNSNLSTPSTDAGIWAHQTQRSSSISRGHPGPSKFAWSNGIWNTDTRIEPPPRLTEVFPTSDLSGSLITPSNDANKDQLANPTIPFPIPLHPTPKTYRSQSYSVGQLDPESPASIRPHISLGSGGRGRMFQHVGLQHRPSRPSMLSEMSNEGILGNVNEVDNDNDNDERKEKKIHRTPLVPNKTQAFEVLSRERGSLQKQQAYFRSRYEVSGDNVFSDNLSGALLDELDSAIEELDDANENQADSSLKEIHGRRFSEISFNNIRAEKYFPIENRKLENVKKAFWQSSLGFGGLDDVSQSRRHSFAEIPTHHIAIGSRIEQTPLQDNAIQEIKPSKEYQNKYTEQKGHSFNDNNISYYDGKSTFSNKLANIQYHQSARSCTMQAHYRGARSGSPHNVMYSASQSRQNQLLTIVIFKFSRPDIFYVQEGIGLSINPGDKVIVEADRGTDLGTVARTNIDWATAKEIRDHYSKEHYTWLSLNSQTRQRPPEGNSTINSTSSGNFQGSSSRALDLSGQHSIQESNSSDLKPKLIKRLAQKHEVDALREKEASEAKAKHVCAQKVQEHGLNMDILDAEFQMDLKKLTFYYFADSYINFNSLVTDLFKIYKTRIWMFAINPASFLNSSLGLQSSIPLGLGISSVPSMIKPALYSPISEQMKSPCSLQASRTLQNSYSQQLTPPFDRPFNSFTTPQFMFGLPAYPGVNSRNSAVPSSSIVSIDHFVGFTPQSDFRRHPTHFSSQNFTLSSPESNFRQGIDFNQNEPWIKSFNGLSMNSR</sequence>
<feature type="region of interest" description="Disordered" evidence="1">
    <location>
        <begin position="1"/>
        <end position="54"/>
    </location>
</feature>
<evidence type="ECO:0000259" key="2">
    <source>
        <dbReference type="PROSITE" id="PS51411"/>
    </source>
</evidence>
<dbReference type="InterPro" id="IPR007557">
    <property type="entry name" value="PSP1_C"/>
</dbReference>
<feature type="compositionally biased region" description="Basic and acidic residues" evidence="1">
    <location>
        <begin position="27"/>
        <end position="36"/>
    </location>
</feature>
<protein>
    <submittedName>
        <fullName evidence="3">Putative psp1 domain-containing protein</fullName>
    </submittedName>
</protein>
<organism evidence="3 4">
    <name type="scientific">Erysiphe neolycopersici</name>
    <dbReference type="NCBI Taxonomy" id="212602"/>
    <lineage>
        <taxon>Eukaryota</taxon>
        <taxon>Fungi</taxon>
        <taxon>Dikarya</taxon>
        <taxon>Ascomycota</taxon>
        <taxon>Pezizomycotina</taxon>
        <taxon>Leotiomycetes</taxon>
        <taxon>Erysiphales</taxon>
        <taxon>Erysiphaceae</taxon>
        <taxon>Erysiphe</taxon>
    </lineage>
</organism>